<dbReference type="PANTHER" id="PTHR46224">
    <property type="entry name" value="ANKYRIN REPEAT FAMILY PROTEIN"/>
    <property type="match status" value="1"/>
</dbReference>
<feature type="domain" description="NWD NACHT-NTPase N-terminal" evidence="5">
    <location>
        <begin position="78"/>
        <end position="299"/>
    </location>
</feature>
<evidence type="ECO:0000256" key="4">
    <source>
        <dbReference type="SAM" id="Phobius"/>
    </source>
</evidence>
<feature type="region of interest" description="Disordered" evidence="3">
    <location>
        <begin position="27"/>
        <end position="70"/>
    </location>
</feature>
<keyword evidence="4" id="KW-0812">Transmembrane</keyword>
<dbReference type="InterPro" id="IPR051616">
    <property type="entry name" value="Cul2-RING_E3_ligase_SR"/>
</dbReference>
<dbReference type="PROSITE" id="PS50088">
    <property type="entry name" value="ANK_REPEAT"/>
    <property type="match status" value="8"/>
</dbReference>
<dbReference type="Pfam" id="PF12796">
    <property type="entry name" value="Ank_2"/>
    <property type="match status" value="5"/>
</dbReference>
<evidence type="ECO:0000313" key="8">
    <source>
        <dbReference type="Proteomes" id="UP000801864"/>
    </source>
</evidence>
<dbReference type="Pfam" id="PF24883">
    <property type="entry name" value="NPHP3_N"/>
    <property type="match status" value="1"/>
</dbReference>
<evidence type="ECO:0000313" key="7">
    <source>
        <dbReference type="EMBL" id="KAF3058888.1"/>
    </source>
</evidence>
<dbReference type="Gene3D" id="1.25.40.20">
    <property type="entry name" value="Ankyrin repeat-containing domain"/>
    <property type="match status" value="5"/>
</dbReference>
<dbReference type="SMART" id="SM00248">
    <property type="entry name" value="ANK"/>
    <property type="match status" value="19"/>
</dbReference>
<organism evidence="7 8">
    <name type="scientific">Trichoderma lentiforme</name>
    <dbReference type="NCBI Taxonomy" id="1567552"/>
    <lineage>
        <taxon>Eukaryota</taxon>
        <taxon>Fungi</taxon>
        <taxon>Dikarya</taxon>
        <taxon>Ascomycota</taxon>
        <taxon>Pezizomycotina</taxon>
        <taxon>Sordariomycetes</taxon>
        <taxon>Hypocreomycetidae</taxon>
        <taxon>Hypocreales</taxon>
        <taxon>Hypocreaceae</taxon>
        <taxon>Trichoderma</taxon>
    </lineage>
</organism>
<feature type="repeat" description="ANK" evidence="2">
    <location>
        <begin position="1291"/>
        <end position="1320"/>
    </location>
</feature>
<evidence type="ECO:0000256" key="2">
    <source>
        <dbReference type="PROSITE-ProRule" id="PRU00023"/>
    </source>
</evidence>
<proteinExistence type="predicted"/>
<comment type="caution">
    <text evidence="7">The sequence shown here is derived from an EMBL/GenBank/DDBJ whole genome shotgun (WGS) entry which is preliminary data.</text>
</comment>
<feature type="repeat" description="ANK" evidence="2">
    <location>
        <begin position="1634"/>
        <end position="1663"/>
    </location>
</feature>
<keyword evidence="2" id="KW-0040">ANK repeat</keyword>
<accession>A0A9P4X3K3</accession>
<feature type="repeat" description="ANK" evidence="2">
    <location>
        <begin position="1397"/>
        <end position="1433"/>
    </location>
</feature>
<dbReference type="SUPFAM" id="SSF52540">
    <property type="entry name" value="P-loop containing nucleoside triphosphate hydrolases"/>
    <property type="match status" value="1"/>
</dbReference>
<dbReference type="Proteomes" id="UP000801864">
    <property type="component" value="Unassembled WGS sequence"/>
</dbReference>
<dbReference type="Gene3D" id="3.40.50.300">
    <property type="entry name" value="P-loop containing nucleotide triphosphate hydrolases"/>
    <property type="match status" value="1"/>
</dbReference>
<feature type="repeat" description="ANK" evidence="2">
    <location>
        <begin position="955"/>
        <end position="987"/>
    </location>
</feature>
<dbReference type="InterPro" id="IPR036770">
    <property type="entry name" value="Ankyrin_rpt-contain_sf"/>
</dbReference>
<feature type="domain" description="Nephrocystin 3-like N-terminal" evidence="6">
    <location>
        <begin position="378"/>
        <end position="544"/>
    </location>
</feature>
<dbReference type="EMBL" id="QLNT01000026">
    <property type="protein sequence ID" value="KAF3058888.1"/>
    <property type="molecule type" value="Genomic_DNA"/>
</dbReference>
<dbReference type="Pfam" id="PF17100">
    <property type="entry name" value="NACHT_N"/>
    <property type="match status" value="1"/>
</dbReference>
<evidence type="ECO:0000256" key="1">
    <source>
        <dbReference type="ARBA" id="ARBA00022737"/>
    </source>
</evidence>
<name>A0A9P4X3K3_9HYPO</name>
<dbReference type="InterPro" id="IPR027417">
    <property type="entry name" value="P-loop_NTPase"/>
</dbReference>
<keyword evidence="1" id="KW-0677">Repeat</keyword>
<dbReference type="SUPFAM" id="SSF48403">
    <property type="entry name" value="Ankyrin repeat"/>
    <property type="match status" value="3"/>
</dbReference>
<protein>
    <submittedName>
        <fullName evidence="7">Ankyrin repeat protein L88</fullName>
    </submittedName>
</protein>
<keyword evidence="4" id="KW-1133">Transmembrane helix</keyword>
<reference evidence="7 8" key="1">
    <citation type="submission" date="2018-06" db="EMBL/GenBank/DDBJ databases">
        <title>Genome analysis of cellulolytic fungus Trichoderma lentiforme CFAM-422.</title>
        <authorList>
            <person name="Steindorff A.S."/>
            <person name="Formighieri E.F."/>
            <person name="Midorikawa G.E.O."/>
            <person name="Tamietti M.S."/>
            <person name="Ramos E.Z."/>
            <person name="Silva A.S."/>
            <person name="Bon E.P.S."/>
            <person name="Mendes T.D."/>
            <person name="Damaso M.C.T."/>
            <person name="Favaro L.C.L."/>
        </authorList>
    </citation>
    <scope>NUCLEOTIDE SEQUENCE [LARGE SCALE GENOMIC DNA]</scope>
    <source>
        <strain evidence="7 8">CFAM-422</strain>
    </source>
</reference>
<feature type="repeat" description="ANK" evidence="2">
    <location>
        <begin position="1182"/>
        <end position="1214"/>
    </location>
</feature>
<evidence type="ECO:0000259" key="6">
    <source>
        <dbReference type="Pfam" id="PF24883"/>
    </source>
</evidence>
<dbReference type="InterPro" id="IPR056884">
    <property type="entry name" value="NPHP3-like_N"/>
</dbReference>
<feature type="repeat" description="ANK" evidence="2">
    <location>
        <begin position="991"/>
        <end position="1020"/>
    </location>
</feature>
<evidence type="ECO:0000256" key="3">
    <source>
        <dbReference type="SAM" id="MobiDB-lite"/>
    </source>
</evidence>
<gene>
    <name evidence="7" type="ORF">CFAM422_011904</name>
</gene>
<evidence type="ECO:0000259" key="5">
    <source>
        <dbReference type="Pfam" id="PF17100"/>
    </source>
</evidence>
<dbReference type="InterPro" id="IPR031359">
    <property type="entry name" value="NACHT_N"/>
</dbReference>
<feature type="transmembrane region" description="Helical" evidence="4">
    <location>
        <begin position="1744"/>
        <end position="1772"/>
    </location>
</feature>
<feature type="repeat" description="ANK" evidence="2">
    <location>
        <begin position="912"/>
        <end position="944"/>
    </location>
</feature>
<dbReference type="PANTHER" id="PTHR46224:SF6">
    <property type="entry name" value="ANKYRIN REPEAT FAMILY PROTEIN"/>
    <property type="match status" value="1"/>
</dbReference>
<keyword evidence="8" id="KW-1185">Reference proteome</keyword>
<feature type="repeat" description="ANK" evidence="2">
    <location>
        <begin position="1142"/>
        <end position="1181"/>
    </location>
</feature>
<dbReference type="PROSITE" id="PS50297">
    <property type="entry name" value="ANK_REP_REGION"/>
    <property type="match status" value="4"/>
</dbReference>
<keyword evidence="4" id="KW-0472">Membrane</keyword>
<dbReference type="InterPro" id="IPR002110">
    <property type="entry name" value="Ankyrin_rpt"/>
</dbReference>
<sequence>MRKSSKIDRIKDKTERVKGLFSLRSKDEDGAISSSATQQAEELKNSHSPSVLLPLSKTSPNTATLGDDDEYQNTPIGELWDLAYKKLQQEDGALMKEYEARLRGSVTAALGSTLAAEENKGRWMNILLRCKMEEVQKNIWKFSFRSSEIQPTEVVQPILGVVKLANDFLTTALASNPYASLAWAGVSALLSLFLNPMDQAASLAKGLEYVSLLIVQGRMREDLYYRRYEAKQSDDQSSPVSHVLYKGSLEKLYRQILKFQATCYCYYANDGATRLARDLIGRYNWVGLMEQIQRQERQMGAIDQAWSDQQYNEECAAAEKRHKETIHSLMTAGADISSLRGAVEEANAKQNHRDFYRWLCDVDPSDMYNAARNRHEAGTSEWFTEGEAFESWMSNARSLLWLHGKAGSGKSVLSSSIIKFLQSKYKDDATIATAYYYFSFSDVKKQERDAMLASLIKQICCCRPNMPDSITKLRKHKDQDMRPPTDELQEVLIATLRGFSKVHIIIDALDECPELSGRREDLMKTLRYILNAAPDNLHVICTSRKESDIYAELETHLSEPTRIEFDLSSYVYKEAIKRDIGQYIDSTLADVNYKSWSDVVKKKVKEILIERSDGIYPVARLVQKFRVANHFARFQYVRCQFEVLRSLRSSSEILQALLNLPKGLDQTYERILGMIDPKYQEQILSCLQWLAFSYTPLSVEQLAHIFILRPSDMDTSQKIMQRLNQSEQLFDSQDVLAYFSGLVLVEFGIVRLAHFSVKEYLNSSRIHRDDAVSLGFSEADAHLSIAYWCLAYHTYLSTPDSYTIQTRYPLKSYSTNYWPRHLEMVPYKFWTAQVVEKVAICLAMRSQSLLNMILGSKLFQDQWRRRQELAYSDMAEMLMRPHSFTAWRGFTLLTEHILSQSFGVKQYFVQEDFDIALFYAIRGGSLQVAQLLLDKGANADASAISTVKDESGDGKAGDMLQLAVFRGNFAMVNLLLDRGAGINAQRGGWGSALQTAAKDENLGMLKLLIERGADINVPSNEAGCVLLSAAGNMHCLQLLLDNGADVNKRGTGSMEKTALCEAAKAKYWEVFDLLLKHRANVNSGGIGGYPLHEMITNYRPGMDRIFPQLKRTFGLSIGVEGEFRRLKLLLSLGADPNTQDGKGQTALHKTCGHHKLTCSSTCIQMAQLLIDHGADVNIVAESHGTALQRAAYRGCMNMVKLLLENGADVNIQGGTYGSPLPAVCYSPKGLGTKAEMIQLLVDHGADVNAKGGTYGTALQAAACCSKEGVKTMRILLELGADVNAVSGLFGNALQAACKLGDIDMVSLLLDYGADINAVTGEECGTALQAACASIRWTGSEEIVRLLLERGADVNAEGGKYGTALRTVCAKCPSNSQVEIIRLLLDHGANIDAVTAGEYGTALQIVCAFPHWQGSEQVVRLLLERGADVNAEDGRYGTALQAACAANCEHWSQVKIIRLLLKHGASVTGVQSSECASPLQAAASFHANLDNDGNAQMQLLLDHGADADGYVSGEFGSALHCALSLQGTLLKLEKGDSVNLEAVSEMVRKRVRLLFDHGADVNLKGGKYGFPLQAACSIVYDIYENGHPRKRWYRRESDTPGIQLHLIDIATEAVKVLLNECPYIDVNARGGIFGTALQAAAYSGQTASIQLLLDHGADVASNGVCGRYRTALNAAVIRAHWDIVKILLQAGAKPDCHLLLNPDERWLEQVRKEDGLVAVERYRKFWEVEKLQHEQVLLRRGRHVAYYHFVTMWLLAQFHLLTGFITVIIDFLMWKKKTP</sequence>